<feature type="region of interest" description="Disordered" evidence="1">
    <location>
        <begin position="337"/>
        <end position="356"/>
    </location>
</feature>
<reference evidence="2 3" key="1">
    <citation type="submission" date="2021-06" db="EMBL/GenBank/DDBJ databases">
        <authorList>
            <person name="Kallberg Y."/>
            <person name="Tangrot J."/>
            <person name="Rosling A."/>
        </authorList>
    </citation>
    <scope>NUCLEOTIDE SEQUENCE [LARGE SCALE GENOMIC DNA]</scope>
    <source>
        <strain evidence="2 3">120-4 pot B 10/14</strain>
    </source>
</reference>
<evidence type="ECO:0000256" key="1">
    <source>
        <dbReference type="SAM" id="MobiDB-lite"/>
    </source>
</evidence>
<evidence type="ECO:0000313" key="2">
    <source>
        <dbReference type="EMBL" id="CAG8506288.1"/>
    </source>
</evidence>
<protein>
    <submittedName>
        <fullName evidence="2">10173_t:CDS:1</fullName>
    </submittedName>
</protein>
<proteinExistence type="predicted"/>
<accession>A0ABM8W289</accession>
<feature type="compositionally biased region" description="Basic and acidic residues" evidence="1">
    <location>
        <begin position="492"/>
        <end position="503"/>
    </location>
</feature>
<feature type="compositionally biased region" description="Polar residues" evidence="1">
    <location>
        <begin position="340"/>
        <end position="352"/>
    </location>
</feature>
<sequence length="539" mass="62420">MSKSLTDRKFREQSQTPSHRQLEDYLIQVVRQLEKYRVEKLTEKERIFLEKLIKKIKVKLLPPPGLFKLDLQFFDDKKDHQELIRNLEKEKQELQEDLILAAEAGQLFLQKNEELTQEINILKKQIDSLSSKLKKETSNKEIAAQLGLELDQKNKELTSQVNALTEQLKKATVNTKKLDQNAIITDYEKRIKNLQDEKENIREQISQNKSEIQKVQSQNILLEQQIGIAGTENEKLKELNEKLTKKLEQQQDTIKDSNKVLKNNNFKINELTAKAVGAKLVKEGIDKFRELEQQHQELKRDNEELLNHARSLQDRIEELKSENKGLERQIKYNEKKNNRLLKQTENSTSSRKGLSLGEEMKKADELAKTIEKTAELEKQLTAAQDKITQLETRLSSEIGGSERLWNDRQQALEQLEIVNQEISKLGVENLALSRKVAEIERSNAAIKKQGYNEGLAKGRAEAEKISREKKVLEDDLERKTKKNDDLEIKVRSDLEQERADHQKTRQALTTAQKEKAQSELAGADNAKKNKTLQQKIKES</sequence>
<gene>
    <name evidence="2" type="ORF">GMARGA_LOCUS2452</name>
</gene>
<keyword evidence="3" id="KW-1185">Reference proteome</keyword>
<evidence type="ECO:0000313" key="3">
    <source>
        <dbReference type="Proteomes" id="UP000789901"/>
    </source>
</evidence>
<dbReference type="EMBL" id="CAJVQB010000767">
    <property type="protein sequence ID" value="CAG8506288.1"/>
    <property type="molecule type" value="Genomic_DNA"/>
</dbReference>
<comment type="caution">
    <text evidence="2">The sequence shown here is derived from an EMBL/GenBank/DDBJ whole genome shotgun (WGS) entry which is preliminary data.</text>
</comment>
<dbReference type="Proteomes" id="UP000789901">
    <property type="component" value="Unassembled WGS sequence"/>
</dbReference>
<name>A0ABM8W289_GIGMA</name>
<feature type="non-terminal residue" evidence="2">
    <location>
        <position position="539"/>
    </location>
</feature>
<organism evidence="2 3">
    <name type="scientific">Gigaspora margarita</name>
    <dbReference type="NCBI Taxonomy" id="4874"/>
    <lineage>
        <taxon>Eukaryota</taxon>
        <taxon>Fungi</taxon>
        <taxon>Fungi incertae sedis</taxon>
        <taxon>Mucoromycota</taxon>
        <taxon>Glomeromycotina</taxon>
        <taxon>Glomeromycetes</taxon>
        <taxon>Diversisporales</taxon>
        <taxon>Gigasporaceae</taxon>
        <taxon>Gigaspora</taxon>
    </lineage>
</organism>
<feature type="region of interest" description="Disordered" evidence="1">
    <location>
        <begin position="492"/>
        <end position="539"/>
    </location>
</feature>